<dbReference type="PROSITE" id="PS52016">
    <property type="entry name" value="TONB_DEPENDENT_REC_3"/>
    <property type="match status" value="1"/>
</dbReference>
<dbReference type="PANTHER" id="PTHR47234:SF2">
    <property type="entry name" value="TONB-DEPENDENT RECEPTOR"/>
    <property type="match status" value="1"/>
</dbReference>
<feature type="signal peptide" evidence="10">
    <location>
        <begin position="1"/>
        <end position="24"/>
    </location>
</feature>
<dbReference type="RefSeq" id="WP_035597869.1">
    <property type="nucleotide sequence ID" value="NZ_ARYM01000010.1"/>
</dbReference>
<dbReference type="OrthoDB" id="7051241at2"/>
<accession>A0A062VGC9</accession>
<keyword evidence="14" id="KW-1185">Reference proteome</keyword>
<dbReference type="InterPro" id="IPR037066">
    <property type="entry name" value="Plug_dom_sf"/>
</dbReference>
<dbReference type="SUPFAM" id="SSF56935">
    <property type="entry name" value="Porins"/>
    <property type="match status" value="1"/>
</dbReference>
<evidence type="ECO:0000256" key="2">
    <source>
        <dbReference type="ARBA" id="ARBA00022448"/>
    </source>
</evidence>
<evidence type="ECO:0000256" key="5">
    <source>
        <dbReference type="ARBA" id="ARBA00023077"/>
    </source>
</evidence>
<dbReference type="EMBL" id="ARYM01000010">
    <property type="protein sequence ID" value="KCZ98538.1"/>
    <property type="molecule type" value="Genomic_DNA"/>
</dbReference>
<feature type="domain" description="TonB-dependent receptor plug" evidence="12">
    <location>
        <begin position="48"/>
        <end position="167"/>
    </location>
</feature>
<comment type="caution">
    <text evidence="13">The sequence shown here is derived from an EMBL/GenBank/DDBJ whole genome shotgun (WGS) entry which is preliminary data.</text>
</comment>
<dbReference type="Pfam" id="PF07715">
    <property type="entry name" value="Plug"/>
    <property type="match status" value="1"/>
</dbReference>
<keyword evidence="5 9" id="KW-0798">TonB box</keyword>
<keyword evidence="7 8" id="KW-0998">Cell outer membrane</keyword>
<evidence type="ECO:0000259" key="12">
    <source>
        <dbReference type="Pfam" id="PF07715"/>
    </source>
</evidence>
<proteinExistence type="inferred from homology"/>
<dbReference type="STRING" id="1280954.HPO_10005"/>
<gene>
    <name evidence="13" type="ORF">HPO_10005</name>
</gene>
<evidence type="ECO:0000256" key="1">
    <source>
        <dbReference type="ARBA" id="ARBA00004571"/>
    </source>
</evidence>
<keyword evidence="2 8" id="KW-0813">Transport</keyword>
<dbReference type="InterPro" id="IPR039426">
    <property type="entry name" value="TonB-dep_rcpt-like"/>
</dbReference>
<evidence type="ECO:0000256" key="3">
    <source>
        <dbReference type="ARBA" id="ARBA00022452"/>
    </source>
</evidence>
<keyword evidence="13" id="KW-0675">Receptor</keyword>
<dbReference type="Gene3D" id="2.40.170.20">
    <property type="entry name" value="TonB-dependent receptor, beta-barrel domain"/>
    <property type="match status" value="1"/>
</dbReference>
<feature type="domain" description="TonB-dependent receptor-like beta-barrel" evidence="11">
    <location>
        <begin position="406"/>
        <end position="946"/>
    </location>
</feature>
<evidence type="ECO:0000256" key="10">
    <source>
        <dbReference type="SAM" id="SignalP"/>
    </source>
</evidence>
<name>A0A062VGC9_9PROT</name>
<evidence type="ECO:0000313" key="13">
    <source>
        <dbReference type="EMBL" id="KCZ98538.1"/>
    </source>
</evidence>
<evidence type="ECO:0000256" key="9">
    <source>
        <dbReference type="RuleBase" id="RU003357"/>
    </source>
</evidence>
<dbReference type="Gene3D" id="2.170.130.10">
    <property type="entry name" value="TonB-dependent receptor, plug domain"/>
    <property type="match status" value="1"/>
</dbReference>
<dbReference type="Pfam" id="PF00593">
    <property type="entry name" value="TonB_dep_Rec_b-barrel"/>
    <property type="match status" value="1"/>
</dbReference>
<dbReference type="GO" id="GO:0009279">
    <property type="term" value="C:cell outer membrane"/>
    <property type="evidence" value="ECO:0007669"/>
    <property type="project" value="UniProtKB-SubCell"/>
</dbReference>
<keyword evidence="6 8" id="KW-0472">Membrane</keyword>
<keyword evidence="3 8" id="KW-1134">Transmembrane beta strand</keyword>
<dbReference type="PATRIC" id="fig|1280954.3.peg.2025"/>
<organism evidence="13 14">
    <name type="scientific">Hyphomonas polymorpha PS728</name>
    <dbReference type="NCBI Taxonomy" id="1280954"/>
    <lineage>
        <taxon>Bacteria</taxon>
        <taxon>Pseudomonadati</taxon>
        <taxon>Pseudomonadota</taxon>
        <taxon>Alphaproteobacteria</taxon>
        <taxon>Hyphomonadales</taxon>
        <taxon>Hyphomonadaceae</taxon>
        <taxon>Hyphomonas</taxon>
    </lineage>
</organism>
<feature type="chain" id="PRO_5001619733" evidence="10">
    <location>
        <begin position="25"/>
        <end position="984"/>
    </location>
</feature>
<dbReference type="eggNOG" id="COG4771">
    <property type="taxonomic scope" value="Bacteria"/>
</dbReference>
<comment type="subcellular location">
    <subcellularLocation>
        <location evidence="1 8">Cell outer membrane</location>
        <topology evidence="1 8">Multi-pass membrane protein</topology>
    </subcellularLocation>
</comment>
<keyword evidence="10" id="KW-0732">Signal</keyword>
<reference evidence="13 14" key="1">
    <citation type="journal article" date="2014" name="Antonie Van Leeuwenhoek">
        <title>Hyphomonas beringensis sp. nov. and Hyphomonas chukchiensis sp. nov., isolated from surface seawater of the Bering Sea and Chukchi Sea.</title>
        <authorList>
            <person name="Li C."/>
            <person name="Lai Q."/>
            <person name="Li G."/>
            <person name="Dong C."/>
            <person name="Wang J."/>
            <person name="Liao Y."/>
            <person name="Shao Z."/>
        </authorList>
    </citation>
    <scope>NUCLEOTIDE SEQUENCE [LARGE SCALE GENOMIC DNA]</scope>
    <source>
        <strain evidence="13 14">PS728</strain>
    </source>
</reference>
<protein>
    <submittedName>
        <fullName evidence="13">TonB-dependent outer membrane receptor</fullName>
    </submittedName>
</protein>
<evidence type="ECO:0000259" key="11">
    <source>
        <dbReference type="Pfam" id="PF00593"/>
    </source>
</evidence>
<evidence type="ECO:0000256" key="4">
    <source>
        <dbReference type="ARBA" id="ARBA00022692"/>
    </source>
</evidence>
<dbReference type="InterPro" id="IPR000531">
    <property type="entry name" value="Beta-barrel_TonB"/>
</dbReference>
<evidence type="ECO:0000256" key="7">
    <source>
        <dbReference type="ARBA" id="ARBA00023237"/>
    </source>
</evidence>
<comment type="similarity">
    <text evidence="8 9">Belongs to the TonB-dependent receptor family.</text>
</comment>
<dbReference type="InterPro" id="IPR012910">
    <property type="entry name" value="Plug_dom"/>
</dbReference>
<evidence type="ECO:0000256" key="6">
    <source>
        <dbReference type="ARBA" id="ARBA00023136"/>
    </source>
</evidence>
<dbReference type="InterPro" id="IPR036942">
    <property type="entry name" value="Beta-barrel_TonB_sf"/>
</dbReference>
<dbReference type="eggNOG" id="COG1629">
    <property type="taxonomic scope" value="Bacteria"/>
</dbReference>
<keyword evidence="4 8" id="KW-0812">Transmembrane</keyword>
<sequence>MKYFKGALLCASAIALSGAMTAHAQQDDSERKLSTVTVTGSLIQGTPEDAALPVDVLTADDLRLQGSPSALDMIKSLPVSSGVLGDTNQFDGRAQGSEGSGTVNLRGLGASRTLVLLDGKRLAPNPFAFAGNGSVDTNILPLAAIGRIEVLKDGAAATYGSDAVAGVVNFITRNDFEGFELSGDYKYVDGSDGDYKIAAVGGWNVGTANFLLAAGYQHRSELAATERDWAVRDYLDNPQGGWSLVGNPGAFLPVAFVGGVPTPVQGVTRDPACGNFAGTPLFSGATPVCGFQFTPYDNITEEEKRYQVFGKASFELTEKHNLSLQAFYSSTEVPKIAFSPSFPPVGGASSPTADASLIPGQFFVPVTNPGFQTLIAQNPGLVSPAAQGAFMIATRPLGYGGNALAGGRGSERSMREYEHYRISAELKGELTESINYTASLTTGSQTGRRTNEDTVVNRYALALRGLGGFGCNVAANTPGQNGCLWFNPFSNALPQNMVTGATNPNYNSAAGNSLDVLDFILEDSFTEQEIKLTVIEAVLDGQLPITLGNGNIGWAFGGQYREEEFDRQYNDIANLNVTPCIATVTTGTTTCAQPVGALGFLAGSRPLNASQDVVALFGELSLPFTENFNAQLAARYEDYGGDIGSTFDPKLSLRWQIAEPLALRASVGTTFRGPALTQVATGSVTSLQNVGGTFRAVDIAGNPGLKPESALTYNVGGILRTGNFRMTLDYWNFDFDDSVVTEPVASMVSAMFPNGAAGANNCGNPTFAGLEARFTFTGACALGNVSRLSTQYTNGPNIKTSGIDLSADYTFEDVVRAGLDVEVGFAGSHVLEYDVGEVSVEGIVVGQPFSAVGFLNFQTIATPLPETKFEAYINGSTDNINARLTARYIGEYQDQRAVLFDVPNTATGTSVLTPQGRTIDSFVSYDATVVWSLPYDTTVSFSVENILDTDPPFARLELNYDPFTGDAIGRTFKIGFTKRFGAGS</sequence>
<evidence type="ECO:0000256" key="8">
    <source>
        <dbReference type="PROSITE-ProRule" id="PRU01360"/>
    </source>
</evidence>
<dbReference type="PANTHER" id="PTHR47234">
    <property type="match status" value="1"/>
</dbReference>
<evidence type="ECO:0000313" key="14">
    <source>
        <dbReference type="Proteomes" id="UP000027100"/>
    </source>
</evidence>
<dbReference type="AlphaFoldDB" id="A0A062VGC9"/>
<dbReference type="Proteomes" id="UP000027100">
    <property type="component" value="Unassembled WGS sequence"/>
</dbReference>